<evidence type="ECO:0000313" key="2">
    <source>
        <dbReference type="EMBL" id="QDZ40580.1"/>
    </source>
</evidence>
<reference evidence="2" key="1">
    <citation type="submission" date="2019-08" db="EMBL/GenBank/DDBJ databases">
        <title>Carotenoids and Carotenoid Binding Proteins in the Halophilic Cyanobacterium Euhalothece sp. ZM00.</title>
        <authorList>
            <person name="Cho S.M."/>
            <person name="Song J.Y."/>
            <person name="Park Y.-I."/>
        </authorList>
    </citation>
    <scope>NUCLEOTIDE SEQUENCE [LARGE SCALE GENOMIC DNA]</scope>
    <source>
        <strain evidence="2">Z-M001</strain>
    </source>
</reference>
<protein>
    <recommendedName>
        <fullName evidence="1">Dual OB-containing domain-containing protein</fullName>
    </recommendedName>
</protein>
<accession>A0A5B8NR76</accession>
<dbReference type="Pfam" id="PF22557">
    <property type="entry name" value="DuOB"/>
    <property type="match status" value="1"/>
</dbReference>
<feature type="domain" description="Dual OB-containing" evidence="1">
    <location>
        <begin position="12"/>
        <end position="223"/>
    </location>
</feature>
<gene>
    <name evidence="2" type="ORF">FRE64_11810</name>
</gene>
<dbReference type="AlphaFoldDB" id="A0A5B8NR76"/>
<keyword evidence="3" id="KW-1185">Reference proteome</keyword>
<dbReference type="KEGG" id="enn:FRE64_11810"/>
<dbReference type="EMBL" id="CP042326">
    <property type="protein sequence ID" value="QDZ40580.1"/>
    <property type="molecule type" value="Genomic_DNA"/>
</dbReference>
<name>A0A5B8NR76_9CHRO</name>
<dbReference type="OrthoDB" id="517225at2"/>
<dbReference type="Proteomes" id="UP000318453">
    <property type="component" value="Chromosome"/>
</dbReference>
<dbReference type="InterPro" id="IPR054335">
    <property type="entry name" value="DuOB_dom"/>
</dbReference>
<organism evidence="2 3">
    <name type="scientific">Euhalothece natronophila Z-M001</name>
    <dbReference type="NCBI Taxonomy" id="522448"/>
    <lineage>
        <taxon>Bacteria</taxon>
        <taxon>Bacillati</taxon>
        <taxon>Cyanobacteriota</taxon>
        <taxon>Cyanophyceae</taxon>
        <taxon>Oscillatoriophycideae</taxon>
        <taxon>Chroococcales</taxon>
        <taxon>Halothecacae</taxon>
        <taxon>Halothece cluster</taxon>
        <taxon>Euhalothece</taxon>
    </lineage>
</organism>
<evidence type="ECO:0000259" key="1">
    <source>
        <dbReference type="Pfam" id="PF22557"/>
    </source>
</evidence>
<evidence type="ECO:0000313" key="3">
    <source>
        <dbReference type="Proteomes" id="UP000318453"/>
    </source>
</evidence>
<proteinExistence type="predicted"/>
<sequence>MERCRNMSPLTSIICLANSWKHGDRCIAGINLQTGCWVRPISSLEDGRIPLSMRLINGKEPKLLDIIAIPLAKEGNDFGFESENLSVLPGEWRKQGEVVPKDILRYCQRDHYVLHNHKKYVTVTEITRKPFLQRNTLQLVYVTEFSVEKKLRDTGSNQYQATIVTANGQTLRRIGITDPVFVQKLDRGEQPNVPCLVTVSLSMPYRPDNWEGDDPCWKLLAGVIELEPQNNRNDDIIDIPF</sequence>